<dbReference type="AlphaFoldDB" id="A0A4V6NQM5"/>
<gene>
    <name evidence="2" type="ORF">EV195_101226</name>
</gene>
<dbReference type="RefSeq" id="WP_132791706.1">
    <property type="nucleotide sequence ID" value="NZ_SLXM01000001.1"/>
</dbReference>
<dbReference type="OrthoDB" id="1451945at2"/>
<sequence>MLLSLFLGFTVAYIGFIMPSMLNLTVGKIFIDENKNSARRFIFGAAIVVFFQFLLSLYIISLIDKLPNLLFWIKNIAVVVFAFLSIFYLKKELFSKQKVTQICNRKTCFAYGVKLSFINMFAIPFFAVMYSFLTMKGIVSNNSNEVLAFGVGTSFGVFAVLSSYIVFIKKMQNQVNKLMVFFNPIMSFITAFLAIVTTIKLYF</sequence>
<dbReference type="Proteomes" id="UP000294564">
    <property type="component" value="Unassembled WGS sequence"/>
</dbReference>
<comment type="caution">
    <text evidence="2">The sequence shown here is derived from an EMBL/GenBank/DDBJ whole genome shotgun (WGS) entry which is preliminary data.</text>
</comment>
<feature type="transmembrane region" description="Helical" evidence="1">
    <location>
        <begin position="41"/>
        <end position="63"/>
    </location>
</feature>
<evidence type="ECO:0000313" key="2">
    <source>
        <dbReference type="EMBL" id="TCP28066.1"/>
    </source>
</evidence>
<keyword evidence="3" id="KW-1185">Reference proteome</keyword>
<feature type="transmembrane region" description="Helical" evidence="1">
    <location>
        <begin position="6"/>
        <end position="29"/>
    </location>
</feature>
<evidence type="ECO:0000313" key="3">
    <source>
        <dbReference type="Proteomes" id="UP000294564"/>
    </source>
</evidence>
<evidence type="ECO:0000256" key="1">
    <source>
        <dbReference type="SAM" id="Phobius"/>
    </source>
</evidence>
<feature type="transmembrane region" description="Helical" evidence="1">
    <location>
        <begin position="180"/>
        <end position="202"/>
    </location>
</feature>
<proteinExistence type="predicted"/>
<protein>
    <recommendedName>
        <fullName evidence="4">Threonine/homoserine/homoserine lactone efflux protein</fullName>
    </recommendedName>
</protein>
<keyword evidence="1" id="KW-0812">Transmembrane</keyword>
<name>A0A4V6NQM5_9FLAO</name>
<keyword evidence="1" id="KW-1133">Transmembrane helix</keyword>
<dbReference type="EMBL" id="SLXM01000001">
    <property type="protein sequence ID" value="TCP28066.1"/>
    <property type="molecule type" value="Genomic_DNA"/>
</dbReference>
<keyword evidence="1" id="KW-0472">Membrane</keyword>
<reference evidence="2 3" key="1">
    <citation type="submission" date="2019-03" db="EMBL/GenBank/DDBJ databases">
        <title>Genomic Encyclopedia of Type Strains, Phase IV (KMG-IV): sequencing the most valuable type-strain genomes for metagenomic binning, comparative biology and taxonomic classification.</title>
        <authorList>
            <person name="Goeker M."/>
        </authorList>
    </citation>
    <scope>NUCLEOTIDE SEQUENCE [LARGE SCALE GENOMIC DNA]</scope>
    <source>
        <strain evidence="2 3">DSM 14836</strain>
    </source>
</reference>
<feature type="transmembrane region" description="Helical" evidence="1">
    <location>
        <begin position="109"/>
        <end position="134"/>
    </location>
</feature>
<feature type="transmembrane region" description="Helical" evidence="1">
    <location>
        <begin position="69"/>
        <end position="89"/>
    </location>
</feature>
<organism evidence="2 3">
    <name type="scientific">Tenacibaculum skagerrakense</name>
    <dbReference type="NCBI Taxonomy" id="186571"/>
    <lineage>
        <taxon>Bacteria</taxon>
        <taxon>Pseudomonadati</taxon>
        <taxon>Bacteroidota</taxon>
        <taxon>Flavobacteriia</taxon>
        <taxon>Flavobacteriales</taxon>
        <taxon>Flavobacteriaceae</taxon>
        <taxon>Tenacibaculum</taxon>
    </lineage>
</organism>
<evidence type="ECO:0008006" key="4">
    <source>
        <dbReference type="Google" id="ProtNLM"/>
    </source>
</evidence>
<accession>A0A4V6NQM5</accession>
<feature type="transmembrane region" description="Helical" evidence="1">
    <location>
        <begin position="146"/>
        <end position="168"/>
    </location>
</feature>